<name>A0A934MCW4_9RHOB</name>
<evidence type="ECO:0000313" key="3">
    <source>
        <dbReference type="Proteomes" id="UP000642488"/>
    </source>
</evidence>
<gene>
    <name evidence="2" type="ORF">ILP92_09265</name>
</gene>
<feature type="transmembrane region" description="Helical" evidence="1">
    <location>
        <begin position="58"/>
        <end position="76"/>
    </location>
</feature>
<feature type="transmembrane region" description="Helical" evidence="1">
    <location>
        <begin position="7"/>
        <end position="29"/>
    </location>
</feature>
<dbReference type="AlphaFoldDB" id="A0A934MCW4"/>
<sequence>MYYDTPWHFWPVLTVAFIWHLVGVIDYTATQYELEFWLAMATERQLTFIDSMPDWVDGGWAIAVWSGLLGVILAAFRTNFAPLVLSISFIATLVVTIWLVTVSDPSLTEIAGWPGAAVMAGACVMALLLWLYARAMHQEGVID</sequence>
<evidence type="ECO:0000256" key="1">
    <source>
        <dbReference type="SAM" id="Phobius"/>
    </source>
</evidence>
<keyword evidence="1" id="KW-0472">Membrane</keyword>
<keyword evidence="3" id="KW-1185">Reference proteome</keyword>
<keyword evidence="1" id="KW-1133">Transmembrane helix</keyword>
<keyword evidence="1" id="KW-0812">Transmembrane</keyword>
<feature type="transmembrane region" description="Helical" evidence="1">
    <location>
        <begin position="113"/>
        <end position="133"/>
    </location>
</feature>
<proteinExistence type="predicted"/>
<dbReference type="RefSeq" id="WP_198916104.1">
    <property type="nucleotide sequence ID" value="NZ_JAEKPD010000008.1"/>
</dbReference>
<protein>
    <submittedName>
        <fullName evidence="2">Uncharacterized protein</fullName>
    </submittedName>
</protein>
<evidence type="ECO:0000313" key="2">
    <source>
        <dbReference type="EMBL" id="MBJ3762930.1"/>
    </source>
</evidence>
<dbReference type="Proteomes" id="UP000642488">
    <property type="component" value="Unassembled WGS sequence"/>
</dbReference>
<feature type="transmembrane region" description="Helical" evidence="1">
    <location>
        <begin position="83"/>
        <end position="101"/>
    </location>
</feature>
<accession>A0A934MCW4</accession>
<comment type="caution">
    <text evidence="2">The sequence shown here is derived from an EMBL/GenBank/DDBJ whole genome shotgun (WGS) entry which is preliminary data.</text>
</comment>
<dbReference type="EMBL" id="JAEKPD010000008">
    <property type="protein sequence ID" value="MBJ3762930.1"/>
    <property type="molecule type" value="Genomic_DNA"/>
</dbReference>
<organism evidence="2 3">
    <name type="scientific">Palleronia pontilimi</name>
    <dbReference type="NCBI Taxonomy" id="1964209"/>
    <lineage>
        <taxon>Bacteria</taxon>
        <taxon>Pseudomonadati</taxon>
        <taxon>Pseudomonadota</taxon>
        <taxon>Alphaproteobacteria</taxon>
        <taxon>Rhodobacterales</taxon>
        <taxon>Roseobacteraceae</taxon>
        <taxon>Palleronia</taxon>
    </lineage>
</organism>
<reference evidence="2" key="1">
    <citation type="submission" date="2020-12" db="EMBL/GenBank/DDBJ databases">
        <title>Bacterial taxonomy.</title>
        <authorList>
            <person name="Pan X."/>
        </authorList>
    </citation>
    <scope>NUCLEOTIDE SEQUENCE</scope>
    <source>
        <strain evidence="2">KCTC 52957</strain>
    </source>
</reference>